<dbReference type="InterPro" id="IPR002347">
    <property type="entry name" value="SDR_fam"/>
</dbReference>
<dbReference type="InterPro" id="IPR036291">
    <property type="entry name" value="NAD(P)-bd_dom_sf"/>
</dbReference>
<dbReference type="PANTHER" id="PTHR43157">
    <property type="entry name" value="PHOSPHATIDYLINOSITOL-GLYCAN BIOSYNTHESIS CLASS F PROTEIN-RELATED"/>
    <property type="match status" value="1"/>
</dbReference>
<name>A0A1I8QDZ5_STOCA</name>
<dbReference type="Proteomes" id="UP000095300">
    <property type="component" value="Unassembled WGS sequence"/>
</dbReference>
<dbReference type="SUPFAM" id="SSF51735">
    <property type="entry name" value="NAD(P)-binding Rossmann-fold domains"/>
    <property type="match status" value="1"/>
</dbReference>
<gene>
    <name evidence="5" type="primary">106092897</name>
</gene>
<dbReference type="PRINTS" id="PR00081">
    <property type="entry name" value="GDHRDH"/>
</dbReference>
<dbReference type="AlphaFoldDB" id="A0A1I8QDZ5"/>
<dbReference type="Pfam" id="PF00106">
    <property type="entry name" value="adh_short"/>
    <property type="match status" value="1"/>
</dbReference>
<evidence type="ECO:0000256" key="3">
    <source>
        <dbReference type="SAM" id="MobiDB-lite"/>
    </source>
</evidence>
<evidence type="ECO:0000313" key="6">
    <source>
        <dbReference type="Proteomes" id="UP000095300"/>
    </source>
</evidence>
<accession>A0A1I8QDZ5</accession>
<protein>
    <recommendedName>
        <fullName evidence="7">Retinol dehydrogenase 12</fullName>
    </recommendedName>
</protein>
<dbReference type="STRING" id="35570.A0A1I8QDZ5"/>
<dbReference type="PRINTS" id="PR00080">
    <property type="entry name" value="SDRFAMILY"/>
</dbReference>
<evidence type="ECO:0000256" key="4">
    <source>
        <dbReference type="SAM" id="Phobius"/>
    </source>
</evidence>
<dbReference type="OrthoDB" id="191139at2759"/>
<dbReference type="PANTHER" id="PTHR43157:SF31">
    <property type="entry name" value="PHOSPHATIDYLINOSITOL-GLYCAN BIOSYNTHESIS CLASS F PROTEIN"/>
    <property type="match status" value="1"/>
</dbReference>
<dbReference type="KEGG" id="scac:106092897"/>
<feature type="compositionally biased region" description="Basic and acidic residues" evidence="3">
    <location>
        <begin position="352"/>
        <end position="372"/>
    </location>
</feature>
<dbReference type="Gene3D" id="3.40.50.720">
    <property type="entry name" value="NAD(P)-binding Rossmann-like Domain"/>
    <property type="match status" value="1"/>
</dbReference>
<evidence type="ECO:0008006" key="7">
    <source>
        <dbReference type="Google" id="ProtNLM"/>
    </source>
</evidence>
<evidence type="ECO:0000313" key="5">
    <source>
        <dbReference type="EnsemblMetazoa" id="SCAU016236-PA"/>
    </source>
</evidence>
<sequence>MTDVESPQQQQQLQDQDEIKKLCFEGAWAWIIEIVFWCLVAALIMYLLRRLVEGPIYRKPNRIDGKVVIVTGCNTGIGKETAMELARRGARLYMACRDAARCEAARLEIIEKTQNTNIFNRTLDLSSLSSVRQFAERFKAEESKLDILVNNAGVMATPRKLTADGFEQQMGINHLGHFLLTNLLVDHLKSAAPSRVVVLSSAAYIFGRINQQDLMSEKNYSKFMGAYAQSKLSNILFTRKLAEILKDSKVTVNCAHPGIVRTELMRYNSCPKTWNVIKTIINVFIRSPKAGAQTPIFLALDPKLECVSGGFYYNMLRFPVLPKAKDAEMADWLWQESEKLVGLKQSITPPMKKKEEEKNSEMETVKVVARDE</sequence>
<dbReference type="VEuPathDB" id="VectorBase:SCAU016236"/>
<keyword evidence="4" id="KW-0812">Transmembrane</keyword>
<keyword evidence="4" id="KW-0472">Membrane</keyword>
<feature type="transmembrane region" description="Helical" evidence="4">
    <location>
        <begin position="27"/>
        <end position="48"/>
    </location>
</feature>
<keyword evidence="4" id="KW-1133">Transmembrane helix</keyword>
<keyword evidence="6" id="KW-1185">Reference proteome</keyword>
<comment type="similarity">
    <text evidence="2">Belongs to the short-chain dehydrogenases/reductases (SDR) family.</text>
</comment>
<evidence type="ECO:0000256" key="2">
    <source>
        <dbReference type="RuleBase" id="RU000363"/>
    </source>
</evidence>
<reference evidence="5" key="1">
    <citation type="submission" date="2020-05" db="UniProtKB">
        <authorList>
            <consortium name="EnsemblMetazoa"/>
        </authorList>
    </citation>
    <scope>IDENTIFICATION</scope>
    <source>
        <strain evidence="5">USDA</strain>
    </source>
</reference>
<proteinExistence type="inferred from homology"/>
<organism evidence="5 6">
    <name type="scientific">Stomoxys calcitrans</name>
    <name type="common">Stable fly</name>
    <name type="synonym">Conops calcitrans</name>
    <dbReference type="NCBI Taxonomy" id="35570"/>
    <lineage>
        <taxon>Eukaryota</taxon>
        <taxon>Metazoa</taxon>
        <taxon>Ecdysozoa</taxon>
        <taxon>Arthropoda</taxon>
        <taxon>Hexapoda</taxon>
        <taxon>Insecta</taxon>
        <taxon>Pterygota</taxon>
        <taxon>Neoptera</taxon>
        <taxon>Endopterygota</taxon>
        <taxon>Diptera</taxon>
        <taxon>Brachycera</taxon>
        <taxon>Muscomorpha</taxon>
        <taxon>Muscoidea</taxon>
        <taxon>Muscidae</taxon>
        <taxon>Stomoxys</taxon>
    </lineage>
</organism>
<evidence type="ECO:0000256" key="1">
    <source>
        <dbReference type="ARBA" id="ARBA00023002"/>
    </source>
</evidence>
<dbReference type="EnsemblMetazoa" id="SCAU016236-RA">
    <property type="protein sequence ID" value="SCAU016236-PA"/>
    <property type="gene ID" value="SCAU016236"/>
</dbReference>
<keyword evidence="1" id="KW-0560">Oxidoreductase</keyword>
<feature type="region of interest" description="Disordered" evidence="3">
    <location>
        <begin position="351"/>
        <end position="372"/>
    </location>
</feature>
<dbReference type="GO" id="GO:0016491">
    <property type="term" value="F:oxidoreductase activity"/>
    <property type="evidence" value="ECO:0007669"/>
    <property type="project" value="UniProtKB-KW"/>
</dbReference>